<evidence type="ECO:0000313" key="2">
    <source>
        <dbReference type="Proteomes" id="UP000016927"/>
    </source>
</evidence>
<dbReference type="VEuPathDB" id="MicrosporidiaDB:NBO_80g0002"/>
<dbReference type="OrthoDB" id="2190236at2759"/>
<dbReference type="HOGENOM" id="CLU_043064_0_0_1"/>
<accession>R0MKN1</accession>
<dbReference type="Proteomes" id="UP000016927">
    <property type="component" value="Unassembled WGS sequence"/>
</dbReference>
<organism evidence="1 2">
    <name type="scientific">Nosema bombycis (strain CQ1 / CVCC 102059)</name>
    <name type="common">Microsporidian parasite</name>
    <name type="synonym">Pebrine of silkworm</name>
    <dbReference type="NCBI Taxonomy" id="578461"/>
    <lineage>
        <taxon>Eukaryota</taxon>
        <taxon>Fungi</taxon>
        <taxon>Fungi incertae sedis</taxon>
        <taxon>Microsporidia</taxon>
        <taxon>Nosematidae</taxon>
        <taxon>Nosema</taxon>
    </lineage>
</organism>
<sequence length="489" mass="57727">MSNDNFKKTLETIFKISEKIDNICSDIYRNIEQTNMDVVKVFEPYIQPKKNLDKLYNFYNSFLKAQETISNSNQHIREIYGENINIKNINEILENNLLKILRNIKEEEYTLLEYKGVKIVDSLFGKSNLIKNNVIEKIMPVYFENLMNKETDEEKMKEISLFLMEFTDQKMFLGKYSNSIFDKISYEDIGTDKKLLLERTNYIEEDFKKVNKYNERILGYSNAQIINRGLNKLLIISLKKVIADILLIVEKEENMKDIPFCMELNSRLRQSNEAEIKEVEELYVYKNEINKIVCNILLSFLEKTKILSRHNKFCDIETLVLNLKRALDSFEDNKNVTTVFLRNFGAFFKVETVDNLCRTLSETILKKVIELSDQLDQMKRSIYLVNNFYTLKNYIEEVDNQNINQGIEDNSEIIVNSWKDELSSKTGRRFTDFIDVNLHSLKSYYLPSEIRVNVVPKIKAIIWENILTKEYNGNENELNENINEIFTGK</sequence>
<gene>
    <name evidence="1" type="ORF">NBO_80g0002</name>
</gene>
<protein>
    <submittedName>
        <fullName evidence="1">Uncharacterized protein</fullName>
    </submittedName>
</protein>
<dbReference type="EMBL" id="KB908988">
    <property type="protein sequence ID" value="EOB13338.1"/>
    <property type="molecule type" value="Genomic_DNA"/>
</dbReference>
<name>R0MKN1_NOSB1</name>
<evidence type="ECO:0000313" key="1">
    <source>
        <dbReference type="EMBL" id="EOB13338.1"/>
    </source>
</evidence>
<keyword evidence="2" id="KW-1185">Reference proteome</keyword>
<proteinExistence type="predicted"/>
<dbReference type="AlphaFoldDB" id="R0MKN1"/>
<reference evidence="1 2" key="1">
    <citation type="journal article" date="2013" name="BMC Genomics">
        <title>Comparative genomics of parasitic silkworm microsporidia reveal an association between genome expansion and host adaptation.</title>
        <authorList>
            <person name="Pan G."/>
            <person name="Xu J."/>
            <person name="Li T."/>
            <person name="Xia Q."/>
            <person name="Liu S.L."/>
            <person name="Zhang G."/>
            <person name="Li S."/>
            <person name="Li C."/>
            <person name="Liu H."/>
            <person name="Yang L."/>
            <person name="Liu T."/>
            <person name="Zhang X."/>
            <person name="Wu Z."/>
            <person name="Fan W."/>
            <person name="Dang X."/>
            <person name="Xiang H."/>
            <person name="Tao M."/>
            <person name="Li Y."/>
            <person name="Hu J."/>
            <person name="Li Z."/>
            <person name="Lin L."/>
            <person name="Luo J."/>
            <person name="Geng L."/>
            <person name="Wang L."/>
            <person name="Long M."/>
            <person name="Wan Y."/>
            <person name="He N."/>
            <person name="Zhang Z."/>
            <person name="Lu C."/>
            <person name="Keeling P.J."/>
            <person name="Wang J."/>
            <person name="Xiang Z."/>
            <person name="Zhou Z."/>
        </authorList>
    </citation>
    <scope>NUCLEOTIDE SEQUENCE [LARGE SCALE GENOMIC DNA]</scope>
    <source>
        <strain evidence="2">CQ1 / CVCC 102059</strain>
    </source>
</reference>
<dbReference type="OMA" id="NNINYIM"/>